<gene>
    <name evidence="1" type="ORF">B0J12DRAFT_669086</name>
</gene>
<accession>A0ABQ8G6W5</accession>
<protein>
    <submittedName>
        <fullName evidence="1">Uncharacterized protein</fullName>
    </submittedName>
</protein>
<name>A0ABQ8G6W5_9PEZI</name>
<reference evidence="1 2" key="1">
    <citation type="journal article" date="2021" name="Nat. Commun.">
        <title>Genetic determinants of endophytism in the Arabidopsis root mycobiome.</title>
        <authorList>
            <person name="Mesny F."/>
            <person name="Miyauchi S."/>
            <person name="Thiergart T."/>
            <person name="Pickel B."/>
            <person name="Atanasova L."/>
            <person name="Karlsson M."/>
            <person name="Huettel B."/>
            <person name="Barry K.W."/>
            <person name="Haridas S."/>
            <person name="Chen C."/>
            <person name="Bauer D."/>
            <person name="Andreopoulos W."/>
            <person name="Pangilinan J."/>
            <person name="LaButti K."/>
            <person name="Riley R."/>
            <person name="Lipzen A."/>
            <person name="Clum A."/>
            <person name="Drula E."/>
            <person name="Henrissat B."/>
            <person name="Kohler A."/>
            <person name="Grigoriev I.V."/>
            <person name="Martin F.M."/>
            <person name="Hacquard S."/>
        </authorList>
    </citation>
    <scope>NUCLEOTIDE SEQUENCE [LARGE SCALE GENOMIC DNA]</scope>
    <source>
        <strain evidence="1 2">MPI-SDFR-AT-0080</strain>
    </source>
</reference>
<evidence type="ECO:0000313" key="1">
    <source>
        <dbReference type="EMBL" id="KAH7045900.1"/>
    </source>
</evidence>
<organism evidence="1 2">
    <name type="scientific">Macrophomina phaseolina</name>
    <dbReference type="NCBI Taxonomy" id="35725"/>
    <lineage>
        <taxon>Eukaryota</taxon>
        <taxon>Fungi</taxon>
        <taxon>Dikarya</taxon>
        <taxon>Ascomycota</taxon>
        <taxon>Pezizomycotina</taxon>
        <taxon>Dothideomycetes</taxon>
        <taxon>Dothideomycetes incertae sedis</taxon>
        <taxon>Botryosphaeriales</taxon>
        <taxon>Botryosphaeriaceae</taxon>
        <taxon>Macrophomina</taxon>
    </lineage>
</organism>
<proteinExistence type="predicted"/>
<dbReference type="EMBL" id="JAGTJR010000018">
    <property type="protein sequence ID" value="KAH7045900.1"/>
    <property type="molecule type" value="Genomic_DNA"/>
</dbReference>
<sequence length="234" mass="25469">MTTTTILPNRPWIRAEPIHPHLPASSSRFFFFFSAPANLLITKSLCSSPSALPIFSLNITQAQLQGPLLGGDRHELHLVAVIAVQPDKRDVLDKFSAKFPPRPTIVPLCRQKVLPVSGIYVSSFGAALGTASRARFPDQDWADRVLARPNGLKFELEQQVELAQTFVLVWIFVGAGDGDVEAAACGEEEVRAGACLVPELFHAEFVDARDELPYAVARCNDCLFAAGSTLVVSK</sequence>
<keyword evidence="2" id="KW-1185">Reference proteome</keyword>
<dbReference type="Proteomes" id="UP000774617">
    <property type="component" value="Unassembled WGS sequence"/>
</dbReference>
<evidence type="ECO:0000313" key="2">
    <source>
        <dbReference type="Proteomes" id="UP000774617"/>
    </source>
</evidence>
<comment type="caution">
    <text evidence="1">The sequence shown here is derived from an EMBL/GenBank/DDBJ whole genome shotgun (WGS) entry which is preliminary data.</text>
</comment>